<sequence>MPRPSEIYKFNTYELPRRAGEMKEYELDLVLQEPVGIPLISVPTAATIEVDMRLESVTEGVLVSAQIFATAIGECTRCLDPIELDIDHAIQELYRYAPTNDKGGRRNKGGKKLDSDLDDLDNDDELEMEGDYIDLETPIRDAIVLNLPINPLCRDDCPGLCPECGGKWAELEADHLHEVIDARWKGLAALTLDPEPNSRDDFKI</sequence>
<gene>
    <name evidence="2" type="ORF">UFOPK2329_00550</name>
</gene>
<feature type="region of interest" description="Disordered" evidence="1">
    <location>
        <begin position="101"/>
        <end position="122"/>
    </location>
</feature>
<evidence type="ECO:0000256" key="1">
    <source>
        <dbReference type="SAM" id="MobiDB-lite"/>
    </source>
</evidence>
<evidence type="ECO:0000313" key="2">
    <source>
        <dbReference type="EMBL" id="CAB4672273.1"/>
    </source>
</evidence>
<dbReference type="InterPro" id="IPR003772">
    <property type="entry name" value="YceD"/>
</dbReference>
<reference evidence="2" key="1">
    <citation type="submission" date="2020-05" db="EMBL/GenBank/DDBJ databases">
        <authorList>
            <person name="Chiriac C."/>
            <person name="Salcher M."/>
            <person name="Ghai R."/>
            <person name="Kavagutti S V."/>
        </authorList>
    </citation>
    <scope>NUCLEOTIDE SEQUENCE</scope>
</reference>
<protein>
    <submittedName>
        <fullName evidence="2">Unannotated protein</fullName>
    </submittedName>
</protein>
<organism evidence="2">
    <name type="scientific">freshwater metagenome</name>
    <dbReference type="NCBI Taxonomy" id="449393"/>
    <lineage>
        <taxon>unclassified sequences</taxon>
        <taxon>metagenomes</taxon>
        <taxon>ecological metagenomes</taxon>
    </lineage>
</organism>
<accession>A0A6J6MIR6</accession>
<dbReference type="Pfam" id="PF02620">
    <property type="entry name" value="YceD"/>
    <property type="match status" value="1"/>
</dbReference>
<name>A0A6J6MIR6_9ZZZZ</name>
<dbReference type="PANTHER" id="PTHR34374:SF1">
    <property type="entry name" value="LARGE RIBOSOMAL RNA SUBUNIT ACCUMULATION PROTEIN YCED HOMOLOG 1, CHLOROPLASTIC"/>
    <property type="match status" value="1"/>
</dbReference>
<dbReference type="EMBL" id="CAEZWZ010000069">
    <property type="protein sequence ID" value="CAB4672273.1"/>
    <property type="molecule type" value="Genomic_DNA"/>
</dbReference>
<proteinExistence type="predicted"/>
<dbReference type="PANTHER" id="PTHR34374">
    <property type="entry name" value="LARGE RIBOSOMAL RNA SUBUNIT ACCUMULATION PROTEIN YCED HOMOLOG 1, CHLOROPLASTIC"/>
    <property type="match status" value="1"/>
</dbReference>
<dbReference type="AlphaFoldDB" id="A0A6J6MIR6"/>